<accession>A0A2N0ZMD9</accession>
<dbReference type="AlphaFoldDB" id="A0A2N0ZMD9"/>
<reference evidence="1 2" key="1">
    <citation type="journal article" date="2010" name="Int. J. Syst. Evol. Microbiol.">
        <title>Bacillus horneckiae sp. nov., isolated from a spacecraft-assembly clean room.</title>
        <authorList>
            <person name="Vaishampayan P."/>
            <person name="Probst A."/>
            <person name="Krishnamurthi S."/>
            <person name="Ghosh S."/>
            <person name="Osman S."/>
            <person name="McDowall A."/>
            <person name="Ruckmani A."/>
            <person name="Mayilraj S."/>
            <person name="Venkateswaran K."/>
        </authorList>
    </citation>
    <scope>NUCLEOTIDE SEQUENCE [LARGE SCALE GENOMIC DNA]</scope>
    <source>
        <strain evidence="2">1PO1SC</strain>
    </source>
</reference>
<evidence type="ECO:0000313" key="2">
    <source>
        <dbReference type="Proteomes" id="UP000233343"/>
    </source>
</evidence>
<sequence>MKHNVKRKHEFLLNDEAVELLDIIRGKMASQLYREGYDPEYCTEVIVDDDVLMLEILRKVNNYLFLLLKQE</sequence>
<comment type="caution">
    <text evidence="1">The sequence shown here is derived from an EMBL/GenBank/DDBJ whole genome shotgun (WGS) entry which is preliminary data.</text>
</comment>
<dbReference type="RefSeq" id="WP_066191334.1">
    <property type="nucleotide sequence ID" value="NZ_JARMMB010000002.1"/>
</dbReference>
<gene>
    <name evidence="1" type="ORF">CWS20_01890</name>
</gene>
<protein>
    <submittedName>
        <fullName evidence="1">Uncharacterized protein</fullName>
    </submittedName>
</protein>
<name>A0A2N0ZMD9_9BACI</name>
<evidence type="ECO:0000313" key="1">
    <source>
        <dbReference type="EMBL" id="PKG30663.1"/>
    </source>
</evidence>
<keyword evidence="2" id="KW-1185">Reference proteome</keyword>
<organism evidence="1 2">
    <name type="scientific">Cytobacillus horneckiae</name>
    <dbReference type="NCBI Taxonomy" id="549687"/>
    <lineage>
        <taxon>Bacteria</taxon>
        <taxon>Bacillati</taxon>
        <taxon>Bacillota</taxon>
        <taxon>Bacilli</taxon>
        <taxon>Bacillales</taxon>
        <taxon>Bacillaceae</taxon>
        <taxon>Cytobacillus</taxon>
    </lineage>
</organism>
<dbReference type="Proteomes" id="UP000233343">
    <property type="component" value="Unassembled WGS sequence"/>
</dbReference>
<dbReference type="EMBL" id="PISD01000006">
    <property type="protein sequence ID" value="PKG30663.1"/>
    <property type="molecule type" value="Genomic_DNA"/>
</dbReference>
<proteinExistence type="predicted"/>